<proteinExistence type="predicted"/>
<dbReference type="Pfam" id="PF13749">
    <property type="entry name" value="HATPase_c_4"/>
    <property type="match status" value="1"/>
</dbReference>
<dbReference type="Gene3D" id="3.30.950.30">
    <property type="entry name" value="Schlafen, AAA domain"/>
    <property type="match status" value="1"/>
</dbReference>
<evidence type="ECO:0000259" key="1">
    <source>
        <dbReference type="Pfam" id="PF04326"/>
    </source>
</evidence>
<organism evidence="2 3">
    <name type="scientific">Cryptosporangium japonicum</name>
    <dbReference type="NCBI Taxonomy" id="80872"/>
    <lineage>
        <taxon>Bacteria</taxon>
        <taxon>Bacillati</taxon>
        <taxon>Actinomycetota</taxon>
        <taxon>Actinomycetes</taxon>
        <taxon>Cryptosporangiales</taxon>
        <taxon>Cryptosporangiaceae</taxon>
        <taxon>Cryptosporangium</taxon>
    </lineage>
</organism>
<evidence type="ECO:0000313" key="3">
    <source>
        <dbReference type="Proteomes" id="UP001500967"/>
    </source>
</evidence>
<reference evidence="2 3" key="1">
    <citation type="journal article" date="2019" name="Int. J. Syst. Evol. Microbiol.">
        <title>The Global Catalogue of Microorganisms (GCM) 10K type strain sequencing project: providing services to taxonomists for standard genome sequencing and annotation.</title>
        <authorList>
            <consortium name="The Broad Institute Genomics Platform"/>
            <consortium name="The Broad Institute Genome Sequencing Center for Infectious Disease"/>
            <person name="Wu L."/>
            <person name="Ma J."/>
        </authorList>
    </citation>
    <scope>NUCLEOTIDE SEQUENCE [LARGE SCALE GENOMIC DNA]</scope>
    <source>
        <strain evidence="2 3">JCM 10425</strain>
    </source>
</reference>
<dbReference type="Pfam" id="PF04326">
    <property type="entry name" value="SLFN_AlbA_2"/>
    <property type="match status" value="1"/>
</dbReference>
<protein>
    <submittedName>
        <fullName evidence="2">Helix-turn-helix domain-containing protein</fullName>
    </submittedName>
</protein>
<feature type="domain" description="Schlafen AlbA-2" evidence="1">
    <location>
        <begin position="13"/>
        <end position="134"/>
    </location>
</feature>
<dbReference type="Gene3D" id="3.30.565.60">
    <property type="match status" value="1"/>
</dbReference>
<evidence type="ECO:0000313" key="2">
    <source>
        <dbReference type="EMBL" id="GAA0267149.1"/>
    </source>
</evidence>
<dbReference type="PANTHER" id="PTHR30595:SF6">
    <property type="entry name" value="SCHLAFEN ALBA-2 DOMAIN-CONTAINING PROTEIN"/>
    <property type="match status" value="1"/>
</dbReference>
<dbReference type="Proteomes" id="UP001500967">
    <property type="component" value="Unassembled WGS sequence"/>
</dbReference>
<dbReference type="EMBL" id="BAAAGX010000027">
    <property type="protein sequence ID" value="GAA0267149.1"/>
    <property type="molecule type" value="Genomic_DNA"/>
</dbReference>
<keyword evidence="3" id="KW-1185">Reference proteome</keyword>
<dbReference type="PANTHER" id="PTHR30595">
    <property type="entry name" value="GLPR-RELATED TRANSCRIPTIONAL REPRESSOR"/>
    <property type="match status" value="1"/>
</dbReference>
<gene>
    <name evidence="2" type="ORF">GCM10009539_62440</name>
</gene>
<sequence length="483" mass="54585">MSLVRELIDLPRETEWVEYKHNNSSHEQIGEYVSALANSAALDGRDRGYVLWGVEDKTRRLVGTSFRPHEEKVGNEHLANWLLRHLSPQVHFEFYEVEVDGLPIVLLIIGHAEVQPVAFKRVEYIRIGSYKKKLAEHPETARRLWKQFVLGSFEDGTATDRLTESEVLQLLDYPAYFDLMALPLPEDRGGIISTLSVEGFISRDDSGRLSITNLGGILFAKRLDDFPSLRRKAVRVIQYSSNSRVATVKEQLGVHGYAAGFAGLISYINGLLPSNEVVGQALRQTVKMYPELAIRELVANALIHQDFSITGAGPMVEIFDDRIEITNPGLPLIDPLRFIDSPPRSRNERLGTIMRRGGICEERGSGWDKIGLEIELHQLPAPLIEVDNDHTRVTLLSYRALKDMDRSDRVRAVYLHTCLRYVSRQKVTNTSIRERFGISQQNSAKASRLIKEAVEDGMIALRDPHAPLRLREYVPSWAASSTL</sequence>
<dbReference type="InterPro" id="IPR038461">
    <property type="entry name" value="Schlafen_AlbA_2_dom_sf"/>
</dbReference>
<dbReference type="InterPro" id="IPR007421">
    <property type="entry name" value="Schlafen_AlbA_2_dom"/>
</dbReference>
<name>A0ABN0UYZ4_9ACTN</name>
<dbReference type="InterPro" id="IPR038475">
    <property type="entry name" value="RecG_C_sf"/>
</dbReference>
<accession>A0ABN0UYZ4</accession>
<comment type="caution">
    <text evidence="2">The sequence shown here is derived from an EMBL/GenBank/DDBJ whole genome shotgun (WGS) entry which is preliminary data.</text>
</comment>